<evidence type="ECO:0000256" key="1">
    <source>
        <dbReference type="ARBA" id="ARBA00001933"/>
    </source>
</evidence>
<dbReference type="Gene3D" id="3.90.1380.10">
    <property type="entry name" value="Threonine synthase, N-terminal domain"/>
    <property type="match status" value="1"/>
</dbReference>
<dbReference type="EMBL" id="LK995524">
    <property type="protein sequence ID" value="CED91839.1"/>
    <property type="molecule type" value="Genomic_DNA"/>
</dbReference>
<dbReference type="SUPFAM" id="SSF53686">
    <property type="entry name" value="Tryptophan synthase beta subunit-like PLP-dependent enzymes"/>
    <property type="match status" value="1"/>
</dbReference>
<dbReference type="PANTHER" id="PTHR42690">
    <property type="entry name" value="THREONINE SYNTHASE FAMILY MEMBER"/>
    <property type="match status" value="1"/>
</dbReference>
<protein>
    <recommendedName>
        <fullName evidence="5">Threonine synthase</fullName>
        <ecNumber evidence="5">4.2.3.1</ecNumber>
    </recommendedName>
</protein>
<evidence type="ECO:0000256" key="3">
    <source>
        <dbReference type="ARBA" id="ARBA00022898"/>
    </source>
</evidence>
<sequence length="496" mass="52899">MHRTQDTSYISTRGGMAPTGFLDVLLSGLAPDGGLAVPAEVPRVSAATLESWRTLTYPELAAEVIGLYATDIPAADLRALTAAAYGPERFPAPVVPLRPLDAVAPGLALVGLSEGPTMAFKDLAMQFLGQAIPYQLAREGRVLNILGATSGDTGSAAEHAFRGRDAVSVFMLSPQGRMSDVQRAQMYSLADANIHNIAVDGVFDDCQNLVKAINGDAAFKAEYAIGAVNSINFGRIAAQVVYYVWAWLRASDGVAEGLAGAAAGAGVGEPTGERTFRVDVTVPSGNFGNIYAGHLARTMGVPIRRLILATNENNVLDEFFSTGVYRPRSSAQTLATSSPSMDISKASNLERFIWTLLGAEEFHSRWPELERTGVLDLSDQLARMRDEFGFVSGTSTHADRLAVIRRVHEATGAPIDPHTADGVTVALRLMEAEVPTLVLETARPEKFPETVAEALGAPQPVPATIQRLLDAEQHVVSIPCDESRLRALIATDALRP</sequence>
<dbReference type="PANTHER" id="PTHR42690:SF1">
    <property type="entry name" value="THREONINE SYNTHASE-LIKE 2"/>
    <property type="match status" value="1"/>
</dbReference>
<dbReference type="RefSeq" id="WP_210580890.1">
    <property type="nucleotide sequence ID" value="NZ_LK995524.1"/>
</dbReference>
<dbReference type="Pfam" id="PF14821">
    <property type="entry name" value="Thr_synth_N"/>
    <property type="match status" value="1"/>
</dbReference>
<comment type="similarity">
    <text evidence="2">Belongs to the threonine synthase family.</text>
</comment>
<dbReference type="AlphaFoldDB" id="A0A1L7RL27"/>
<evidence type="ECO:0000256" key="2">
    <source>
        <dbReference type="ARBA" id="ARBA00005517"/>
    </source>
</evidence>
<evidence type="ECO:0000256" key="5">
    <source>
        <dbReference type="NCBIfam" id="TIGR00260"/>
    </source>
</evidence>
<organism evidence="8">
    <name type="scientific">Actinomyces succiniciruminis</name>
    <dbReference type="NCBI Taxonomy" id="1522002"/>
    <lineage>
        <taxon>Bacteria</taxon>
        <taxon>Bacillati</taxon>
        <taxon>Actinomycetota</taxon>
        <taxon>Actinomycetes</taxon>
        <taxon>Actinomycetales</taxon>
        <taxon>Actinomycetaceae</taxon>
        <taxon>Actinomyces</taxon>
    </lineage>
</organism>
<feature type="domain" description="Threonine synthase N-terminal" evidence="7">
    <location>
        <begin position="9"/>
        <end position="85"/>
    </location>
</feature>
<dbReference type="CDD" id="cd01560">
    <property type="entry name" value="Thr-synth_2"/>
    <property type="match status" value="1"/>
</dbReference>
<dbReference type="EC" id="4.2.3.1" evidence="5"/>
<feature type="modified residue" description="N6-(pyridoxal phosphate)lysine" evidence="6">
    <location>
        <position position="121"/>
    </location>
</feature>
<dbReference type="Gene3D" id="3.40.50.1100">
    <property type="match status" value="2"/>
</dbReference>
<dbReference type="Pfam" id="PF24857">
    <property type="entry name" value="THR4_C"/>
    <property type="match status" value="1"/>
</dbReference>
<dbReference type="InterPro" id="IPR004450">
    <property type="entry name" value="Thr_synthase-like"/>
</dbReference>
<keyword evidence="3 6" id="KW-0663">Pyridoxal phosphate</keyword>
<dbReference type="InterPro" id="IPR036052">
    <property type="entry name" value="TrpB-like_PALP_sf"/>
</dbReference>
<evidence type="ECO:0000313" key="8">
    <source>
        <dbReference type="EMBL" id="CED91839.1"/>
    </source>
</evidence>
<comment type="cofactor">
    <cofactor evidence="1 6">
        <name>pyridoxal 5'-phosphate</name>
        <dbReference type="ChEBI" id="CHEBI:597326"/>
    </cofactor>
</comment>
<dbReference type="GO" id="GO:0004795">
    <property type="term" value="F:threonine synthase activity"/>
    <property type="evidence" value="ECO:0007669"/>
    <property type="project" value="UniProtKB-UniRule"/>
</dbReference>
<dbReference type="NCBIfam" id="TIGR00260">
    <property type="entry name" value="thrC"/>
    <property type="match status" value="1"/>
</dbReference>
<evidence type="ECO:0000259" key="7">
    <source>
        <dbReference type="Pfam" id="PF14821"/>
    </source>
</evidence>
<evidence type="ECO:0000256" key="4">
    <source>
        <dbReference type="ARBA" id="ARBA00023239"/>
    </source>
</evidence>
<dbReference type="InterPro" id="IPR051166">
    <property type="entry name" value="Threonine_Synthase"/>
</dbReference>
<keyword evidence="4 8" id="KW-0456">Lyase</keyword>
<dbReference type="InterPro" id="IPR037158">
    <property type="entry name" value="Thr_synth_N_sf"/>
</dbReference>
<proteinExistence type="inferred from homology"/>
<accession>A0A1L7RL27</accession>
<name>A0A1L7RL27_9ACTO</name>
<evidence type="ECO:0000256" key="6">
    <source>
        <dbReference type="PIRSR" id="PIRSR604450-51"/>
    </source>
</evidence>
<reference evidence="8" key="1">
    <citation type="submission" date="2014-07" db="EMBL/GenBank/DDBJ databases">
        <authorList>
            <person name="Zhang J.E."/>
            <person name="Yang H."/>
            <person name="Guo J."/>
            <person name="Deng Z."/>
            <person name="Luo H."/>
            <person name="Luo M."/>
            <person name="Zhao B."/>
        </authorList>
    </citation>
    <scope>NUCLEOTIDE SEQUENCE</scope>
    <source>
        <strain evidence="8">AM4</strain>
    </source>
</reference>
<dbReference type="InterPro" id="IPR029144">
    <property type="entry name" value="Thr_synth_N"/>
</dbReference>
<gene>
    <name evidence="8" type="ORF">AAM4_2007</name>
</gene>
<dbReference type="GO" id="GO:0009088">
    <property type="term" value="P:threonine biosynthetic process"/>
    <property type="evidence" value="ECO:0007669"/>
    <property type="project" value="UniProtKB-UniRule"/>
</dbReference>